<feature type="domain" description="UspA" evidence="2">
    <location>
        <begin position="1"/>
        <end position="149"/>
    </location>
</feature>
<feature type="domain" description="UspA" evidence="2">
    <location>
        <begin position="158"/>
        <end position="275"/>
    </location>
</feature>
<evidence type="ECO:0000313" key="3">
    <source>
        <dbReference type="EMBL" id="RIH82305.1"/>
    </source>
</evidence>
<organism evidence="3 4">
    <name type="scientific">Calidithermus roseus</name>
    <dbReference type="NCBI Taxonomy" id="1644118"/>
    <lineage>
        <taxon>Bacteria</taxon>
        <taxon>Thermotogati</taxon>
        <taxon>Deinococcota</taxon>
        <taxon>Deinococci</taxon>
        <taxon>Thermales</taxon>
        <taxon>Thermaceae</taxon>
        <taxon>Calidithermus</taxon>
    </lineage>
</organism>
<dbReference type="PANTHER" id="PTHR46268">
    <property type="entry name" value="STRESS RESPONSE PROTEIN NHAX"/>
    <property type="match status" value="1"/>
</dbReference>
<protein>
    <submittedName>
        <fullName evidence="3">Universal stress protein family protein</fullName>
    </submittedName>
</protein>
<name>A0A399ED95_9DEIN</name>
<reference evidence="3 4" key="1">
    <citation type="submission" date="2018-08" db="EMBL/GenBank/DDBJ databases">
        <title>Meiothermus roseus NBRC 110900 genome sequencing project.</title>
        <authorList>
            <person name="Da Costa M.S."/>
            <person name="Albuquerque L."/>
            <person name="Raposo P."/>
            <person name="Froufe H.J.C."/>
            <person name="Barroso C.S."/>
            <person name="Egas C."/>
        </authorList>
    </citation>
    <scope>NUCLEOTIDE SEQUENCE [LARGE SCALE GENOMIC DNA]</scope>
    <source>
        <strain evidence="3 4">NBRC 110900</strain>
    </source>
</reference>
<dbReference type="CDD" id="cd00293">
    <property type="entry name" value="USP-like"/>
    <property type="match status" value="2"/>
</dbReference>
<dbReference type="Proteomes" id="UP000265341">
    <property type="component" value="Unassembled WGS sequence"/>
</dbReference>
<gene>
    <name evidence="3" type="ORF">Mrose_03410</name>
</gene>
<dbReference type="OrthoDB" id="11417at2"/>
<dbReference type="PANTHER" id="PTHR46268:SF6">
    <property type="entry name" value="UNIVERSAL STRESS PROTEIN UP12"/>
    <property type="match status" value="1"/>
</dbReference>
<evidence type="ECO:0000259" key="2">
    <source>
        <dbReference type="Pfam" id="PF00582"/>
    </source>
</evidence>
<evidence type="ECO:0000256" key="1">
    <source>
        <dbReference type="ARBA" id="ARBA00008791"/>
    </source>
</evidence>
<evidence type="ECO:0000313" key="4">
    <source>
        <dbReference type="Proteomes" id="UP000265341"/>
    </source>
</evidence>
<comment type="caution">
    <text evidence="3">The sequence shown here is derived from an EMBL/GenBank/DDBJ whole genome shotgun (WGS) entry which is preliminary data.</text>
</comment>
<proteinExistence type="inferred from homology"/>
<dbReference type="AlphaFoldDB" id="A0A399ED95"/>
<accession>A0A399ED95</accession>
<keyword evidence="4" id="KW-1185">Reference proteome</keyword>
<sequence length="276" mass="29487">MFERILVPYNSGTSAQMALQQALQIAQKHGGIIHGLNVFDPAPYLTEPLLMDMGNGLPPQPVDPNLSMEAHLLKIAEDRAKESLDHLERECQAAGVRYTTELRMGDVAAQVLEAAHQADLMVLGRSGGGHKLRALQDTWVRRSPVPVWLAVGGASEPRQVVLAYDGGAKAADALQVAARLAQSWGLPLLLRAVREESRVDETTLRQAGGLLHELGIDPVSAELIQGRPAEALASLTGPHSLLVMGTHGHGVFLGLRFGRTVDGVIQGARGALLICP</sequence>
<dbReference type="InterPro" id="IPR006016">
    <property type="entry name" value="UspA"/>
</dbReference>
<comment type="similarity">
    <text evidence="1">Belongs to the universal stress protein A family.</text>
</comment>
<dbReference type="SUPFAM" id="SSF52402">
    <property type="entry name" value="Adenine nucleotide alpha hydrolases-like"/>
    <property type="match status" value="2"/>
</dbReference>
<dbReference type="RefSeq" id="WP_119280390.1">
    <property type="nucleotide sequence ID" value="NZ_QWLA01000111.1"/>
</dbReference>
<dbReference type="Gene3D" id="3.40.50.12370">
    <property type="match status" value="1"/>
</dbReference>
<dbReference type="EMBL" id="QWLA01000111">
    <property type="protein sequence ID" value="RIH82305.1"/>
    <property type="molecule type" value="Genomic_DNA"/>
</dbReference>
<dbReference type="Pfam" id="PF00582">
    <property type="entry name" value="Usp"/>
    <property type="match status" value="2"/>
</dbReference>